<name>M5E075_9FIRM</name>
<evidence type="ECO:0000256" key="6">
    <source>
        <dbReference type="PIRSR" id="PIRSR001553-1"/>
    </source>
</evidence>
<dbReference type="RefSeq" id="WP_005488350.1">
    <property type="nucleotide sequence ID" value="NZ_CAUI01000010.1"/>
</dbReference>
<dbReference type="GO" id="GO:0004775">
    <property type="term" value="F:succinate-CoA ligase (ADP-forming) activity"/>
    <property type="evidence" value="ECO:0007669"/>
    <property type="project" value="UniProtKB-UniRule"/>
</dbReference>
<dbReference type="FunFam" id="3.40.50.720:FF:000277">
    <property type="entry name" value="Succinate--CoA ligase [ADP-forming] subunit alpha"/>
    <property type="match status" value="1"/>
</dbReference>
<comment type="catalytic activity">
    <reaction evidence="5 8">
        <text>succinate + ATP + CoA = succinyl-CoA + ADP + phosphate</text>
        <dbReference type="Rhea" id="RHEA:17661"/>
        <dbReference type="ChEBI" id="CHEBI:30031"/>
        <dbReference type="ChEBI" id="CHEBI:30616"/>
        <dbReference type="ChEBI" id="CHEBI:43474"/>
        <dbReference type="ChEBI" id="CHEBI:57287"/>
        <dbReference type="ChEBI" id="CHEBI:57292"/>
        <dbReference type="ChEBI" id="CHEBI:456216"/>
        <dbReference type="EC" id="6.2.1.5"/>
    </reaction>
</comment>
<dbReference type="Gene3D" id="3.40.50.720">
    <property type="entry name" value="NAD(P)-binding Rossmann-like Domain"/>
    <property type="match status" value="1"/>
</dbReference>
<keyword evidence="11" id="KW-1185">Reference proteome</keyword>
<dbReference type="PANTHER" id="PTHR11117">
    <property type="entry name" value="SUCCINYL-COA LIGASE SUBUNIT ALPHA"/>
    <property type="match status" value="1"/>
</dbReference>
<dbReference type="GO" id="GO:0006099">
    <property type="term" value="P:tricarboxylic acid cycle"/>
    <property type="evidence" value="ECO:0007669"/>
    <property type="project" value="UniProtKB-UniRule"/>
</dbReference>
<dbReference type="Proteomes" id="UP000012063">
    <property type="component" value="Unassembled WGS sequence"/>
</dbReference>
<dbReference type="OrthoDB" id="9807196at2"/>
<comment type="caution">
    <text evidence="10">The sequence shown here is derived from an EMBL/GenBank/DDBJ whole genome shotgun (WGS) entry which is preliminary data.</text>
</comment>
<dbReference type="PANTHER" id="PTHR11117:SF2">
    <property type="entry name" value="SUCCINATE--COA LIGASE [ADP_GDP-FORMING] SUBUNIT ALPHA, MITOCHONDRIAL"/>
    <property type="match status" value="1"/>
</dbReference>
<dbReference type="Pfam" id="PF00549">
    <property type="entry name" value="Ligase_CoA"/>
    <property type="match status" value="1"/>
</dbReference>
<accession>M5E075</accession>
<feature type="binding site" evidence="5">
    <location>
        <position position="43"/>
    </location>
    <ligand>
        <name>CoA</name>
        <dbReference type="ChEBI" id="CHEBI:57287"/>
    </ligand>
</feature>
<dbReference type="FunFam" id="3.40.50.261:FF:000006">
    <property type="entry name" value="Succinate--CoA ligase [ADP-forming] subunit alpha"/>
    <property type="match status" value="1"/>
</dbReference>
<dbReference type="InterPro" id="IPR005811">
    <property type="entry name" value="SUCC_ACL_C"/>
</dbReference>
<evidence type="ECO:0000256" key="1">
    <source>
        <dbReference type="ARBA" id="ARBA00022532"/>
    </source>
</evidence>
<feature type="active site" description="Tele-phosphohistidine intermediate" evidence="5 6">
    <location>
        <position position="247"/>
    </location>
</feature>
<evidence type="ECO:0000313" key="11">
    <source>
        <dbReference type="Proteomes" id="UP000012063"/>
    </source>
</evidence>
<keyword evidence="1 5" id="KW-0816">Tricarboxylic acid cycle</keyword>
<protein>
    <recommendedName>
        <fullName evidence="5">Succinate--CoA ligase [ADP-forming] subunit alpha</fullName>
        <ecNumber evidence="5">6.2.1.5</ecNumber>
    </recommendedName>
    <alternativeName>
        <fullName evidence="5">Succinyl-CoA synthetase subunit alpha</fullName>
        <shortName evidence="5">SCS-alpha</shortName>
    </alternativeName>
</protein>
<evidence type="ECO:0000313" key="10">
    <source>
        <dbReference type="EMBL" id="CCU78939.1"/>
    </source>
</evidence>
<dbReference type="EC" id="6.2.1.5" evidence="5"/>
<dbReference type="NCBIfam" id="NF004230">
    <property type="entry name" value="PRK05678.1"/>
    <property type="match status" value="1"/>
</dbReference>
<evidence type="ECO:0000256" key="8">
    <source>
        <dbReference type="RuleBase" id="RU000699"/>
    </source>
</evidence>
<dbReference type="eggNOG" id="COG0074">
    <property type="taxonomic scope" value="Bacteria"/>
</dbReference>
<comment type="catalytic activity">
    <reaction evidence="5">
        <text>GTP + succinate + CoA = succinyl-CoA + GDP + phosphate</text>
        <dbReference type="Rhea" id="RHEA:22120"/>
        <dbReference type="ChEBI" id="CHEBI:30031"/>
        <dbReference type="ChEBI" id="CHEBI:37565"/>
        <dbReference type="ChEBI" id="CHEBI:43474"/>
        <dbReference type="ChEBI" id="CHEBI:57287"/>
        <dbReference type="ChEBI" id="CHEBI:57292"/>
        <dbReference type="ChEBI" id="CHEBI:58189"/>
    </reaction>
</comment>
<gene>
    <name evidence="5" type="primary">sucD</name>
    <name evidence="10" type="ORF">HSACCH_01004</name>
</gene>
<dbReference type="InParanoid" id="M5E075"/>
<dbReference type="AlphaFoldDB" id="M5E075"/>
<dbReference type="GO" id="GO:0000166">
    <property type="term" value="F:nucleotide binding"/>
    <property type="evidence" value="ECO:0007669"/>
    <property type="project" value="UniProtKB-KW"/>
</dbReference>
<comment type="similarity">
    <text evidence="4 5 7">Belongs to the succinate/malate CoA ligase alpha subunit family.</text>
</comment>
<dbReference type="GO" id="GO:0004776">
    <property type="term" value="F:succinate-CoA ligase (GDP-forming) activity"/>
    <property type="evidence" value="ECO:0007669"/>
    <property type="project" value="TreeGrafter"/>
</dbReference>
<dbReference type="PRINTS" id="PR01798">
    <property type="entry name" value="SCOASYNTHASE"/>
</dbReference>
<proteinExistence type="inferred from homology"/>
<dbReference type="SMART" id="SM00881">
    <property type="entry name" value="CoA_binding"/>
    <property type="match status" value="1"/>
</dbReference>
<dbReference type="HAMAP" id="MF_01988">
    <property type="entry name" value="Succ_CoA_alpha"/>
    <property type="match status" value="1"/>
</dbReference>
<evidence type="ECO:0000256" key="2">
    <source>
        <dbReference type="ARBA" id="ARBA00022598"/>
    </source>
</evidence>
<dbReference type="FunCoup" id="M5E075">
    <property type="interactions" value="377"/>
</dbReference>
<dbReference type="Gene3D" id="3.40.50.261">
    <property type="entry name" value="Succinyl-CoA synthetase domains"/>
    <property type="match status" value="1"/>
</dbReference>
<comment type="subunit">
    <text evidence="5 8">Heterotetramer of two alpha and two beta subunits.</text>
</comment>
<evidence type="ECO:0000259" key="9">
    <source>
        <dbReference type="SMART" id="SM00881"/>
    </source>
</evidence>
<dbReference type="InterPro" id="IPR036291">
    <property type="entry name" value="NAD(P)-bd_dom_sf"/>
</dbReference>
<feature type="domain" description="CoA-binding" evidence="9">
    <location>
        <begin position="4"/>
        <end position="100"/>
    </location>
</feature>
<keyword evidence="3 5" id="KW-0547">Nucleotide-binding</keyword>
<dbReference type="GO" id="GO:0009361">
    <property type="term" value="C:succinate-CoA ligase complex (ADP-forming)"/>
    <property type="evidence" value="ECO:0007669"/>
    <property type="project" value="TreeGrafter"/>
</dbReference>
<comment type="pathway">
    <text evidence="5 8">Carbohydrate metabolism; tricarboxylic acid cycle; succinate from succinyl-CoA (ligase route): step 1/1.</text>
</comment>
<dbReference type="InterPro" id="IPR003781">
    <property type="entry name" value="CoA-bd"/>
</dbReference>
<dbReference type="UniPathway" id="UPA00223">
    <property type="reaction ID" value="UER00999"/>
</dbReference>
<dbReference type="InterPro" id="IPR016102">
    <property type="entry name" value="Succinyl-CoA_synth-like"/>
</dbReference>
<dbReference type="SUPFAM" id="SSF52210">
    <property type="entry name" value="Succinyl-CoA synthetase domains"/>
    <property type="match status" value="1"/>
</dbReference>
<dbReference type="Pfam" id="PF02629">
    <property type="entry name" value="CoA_binding"/>
    <property type="match status" value="1"/>
</dbReference>
<evidence type="ECO:0000256" key="7">
    <source>
        <dbReference type="RuleBase" id="RU000677"/>
    </source>
</evidence>
<organism evidence="10 11">
    <name type="scientific">Halanaerobium saccharolyticum subsp. saccharolyticum DSM 6643</name>
    <dbReference type="NCBI Taxonomy" id="1293054"/>
    <lineage>
        <taxon>Bacteria</taxon>
        <taxon>Bacillati</taxon>
        <taxon>Bacillota</taxon>
        <taxon>Clostridia</taxon>
        <taxon>Halanaerobiales</taxon>
        <taxon>Halanaerobiaceae</taxon>
        <taxon>Halanaerobium</taxon>
    </lineage>
</organism>
<feature type="binding site" evidence="5">
    <location>
        <position position="159"/>
    </location>
    <ligand>
        <name>substrate</name>
        <note>ligand shared with subunit beta</note>
    </ligand>
</feature>
<feature type="binding site" evidence="5">
    <location>
        <begin position="17"/>
        <end position="20"/>
    </location>
    <ligand>
        <name>CoA</name>
        <dbReference type="ChEBI" id="CHEBI:57287"/>
    </ligand>
</feature>
<dbReference type="NCBIfam" id="TIGR01019">
    <property type="entry name" value="sucCoAalpha"/>
    <property type="match status" value="1"/>
</dbReference>
<dbReference type="PIRSF" id="PIRSF001553">
    <property type="entry name" value="SucCS_alpha"/>
    <property type="match status" value="1"/>
</dbReference>
<dbReference type="InterPro" id="IPR017440">
    <property type="entry name" value="Cit_synth/succinyl-CoA_lig_AS"/>
</dbReference>
<evidence type="ECO:0000256" key="4">
    <source>
        <dbReference type="ARBA" id="ARBA00060724"/>
    </source>
</evidence>
<evidence type="ECO:0000256" key="3">
    <source>
        <dbReference type="ARBA" id="ARBA00022741"/>
    </source>
</evidence>
<comment type="function">
    <text evidence="5 8">Succinyl-CoA synthetase functions in the citric acid cycle (TCA), coupling the hydrolysis of succinyl-CoA to the synthesis of either ATP or GTP and thus represents the only step of substrate-level phosphorylation in the TCA. The alpha subunit of the enzyme binds the substrates coenzyme A and phosphate, while succinate binding and nucleotide specificity is provided by the beta subunit.</text>
</comment>
<dbReference type="InterPro" id="IPR005810">
    <property type="entry name" value="CoA_lig_alpha"/>
</dbReference>
<dbReference type="STRING" id="1293054.HSACCH_01004"/>
<dbReference type="EMBL" id="CAUI01000010">
    <property type="protein sequence ID" value="CCU78939.1"/>
    <property type="molecule type" value="Genomic_DNA"/>
</dbReference>
<reference evidence="11" key="1">
    <citation type="journal article" date="2013" name="Genome Announc.">
        <title>Genome Sequence of Halanaerobium saccharolyticum subsp. saccharolyticum Strain DSM 6643T, a Halophilic Hydrogen-Producing Bacterium.</title>
        <authorList>
            <person name="Kivisto A."/>
            <person name="Larjo A."/>
            <person name="Ciranna A."/>
            <person name="Santala V."/>
            <person name="Roos C."/>
            <person name="Karp M."/>
        </authorList>
    </citation>
    <scope>NUCLEOTIDE SEQUENCE [LARGE SCALE GENOMIC DNA]</scope>
    <source>
        <strain evidence="11">DSM 6643</strain>
    </source>
</reference>
<keyword evidence="2 5" id="KW-0436">Ligase</keyword>
<dbReference type="PROSITE" id="PS00399">
    <property type="entry name" value="SUCCINYL_COA_LIG_2"/>
    <property type="match status" value="1"/>
</dbReference>
<dbReference type="SUPFAM" id="SSF51735">
    <property type="entry name" value="NAD(P)-binding Rossmann-fold domains"/>
    <property type="match status" value="1"/>
</dbReference>
<sequence>MSIIIDKDTKIIVQGITGREGSFHADLMLKYGANVVGGVTPGKSDQKINGLPVFDTVKEAAEATSADASILFVPPRFSRDAILEAIDAGLEVVVTVAEGIPFHDMLYCREYANKNNCTLIGPNTPGIISPGKSKLGFMADIIYKEGSVGMISRSATLSYEAVNNLTINGIGQSTVVGIGGDPLQGITFKDLLPLFEEDPETEVVLMIGEIGGTDEEEAALYVKENMETPVIAFIAGEAAPEGKRMGHAGAIVSPGGEGSANYKKEKLEEAGIEVARKLTDIPDLCKKYI</sequence>
<evidence type="ECO:0000256" key="5">
    <source>
        <dbReference type="HAMAP-Rule" id="MF_01988"/>
    </source>
</evidence>
<comment type="caution">
    <text evidence="5">Lacks conserved residue(s) required for the propagation of feature annotation.</text>
</comment>